<evidence type="ECO:0000313" key="1">
    <source>
        <dbReference type="EMBL" id="GMH75360.1"/>
    </source>
</evidence>
<name>A0A9W7AST3_9STRA</name>
<sequence length="582" mass="66103">MALCYSALQKSLRVCDLKATNYWSHQIGDLYPNALRKRLCQNSLEDACGLKFSLDLLKKIKKTKPTFEELKPYVYSLTNAPKTHISAWLNRVAADHLYNNLPTSPSGSEIERAAHSLNLHSEGKDKELTFLWGDDIMRLYKYTNCDPLVFMSSILISEKRPELKSIQNLQFGTLQEPEKCEVLDYYNDKHTKIGKKMGRGYDHFLSNIVLSNPVYRSNAEPYRTKAEELYREFRIDGKGELRVKHVLEVIRNRKVMGSESTTTTTTTSKNVSKNVSEVKLDVNVFKVNDSTVGLGFKNATFVCDVVVGGNEKGEGVKRKFIKIGETGEDLKFAVQSSMFREELGVKSLKSEVVRVKVSREIDYGGIASKGKGGEKWRLGVERKVDKAKDENGVVEALVVDVFEEAIRMSDLRKEDEMWWSEELGEELLKVLMFRKWVGSKDTNAFNLMVRELTEGSKKKLEVLSVDEGKAGGERLKDGLGKGLETAQKIKGELLEKCADALVEKSDEIGLFLKKMNDLWKSKFSSTTLGSNSRMEETHRRMLREWGDGKNAKSVCRKWLGVEVGKKRKIEEKGEKKIKRTKT</sequence>
<gene>
    <name evidence="1" type="ORF">TL16_g06736</name>
</gene>
<organism evidence="1 2">
    <name type="scientific">Triparma laevis f. inornata</name>
    <dbReference type="NCBI Taxonomy" id="1714386"/>
    <lineage>
        <taxon>Eukaryota</taxon>
        <taxon>Sar</taxon>
        <taxon>Stramenopiles</taxon>
        <taxon>Ochrophyta</taxon>
        <taxon>Bolidophyceae</taxon>
        <taxon>Parmales</taxon>
        <taxon>Triparmaceae</taxon>
        <taxon>Triparma</taxon>
    </lineage>
</organism>
<evidence type="ECO:0000313" key="2">
    <source>
        <dbReference type="Proteomes" id="UP001162640"/>
    </source>
</evidence>
<protein>
    <submittedName>
        <fullName evidence="1">Uncharacterized protein</fullName>
    </submittedName>
</protein>
<dbReference type="Proteomes" id="UP001162640">
    <property type="component" value="Unassembled WGS sequence"/>
</dbReference>
<reference evidence="2" key="1">
    <citation type="journal article" date="2023" name="Commun. Biol.">
        <title>Genome analysis of Parmales, the sister group of diatoms, reveals the evolutionary specialization of diatoms from phago-mixotrophs to photoautotrophs.</title>
        <authorList>
            <person name="Ban H."/>
            <person name="Sato S."/>
            <person name="Yoshikawa S."/>
            <person name="Yamada K."/>
            <person name="Nakamura Y."/>
            <person name="Ichinomiya M."/>
            <person name="Sato N."/>
            <person name="Blanc-Mathieu R."/>
            <person name="Endo H."/>
            <person name="Kuwata A."/>
            <person name="Ogata H."/>
        </authorList>
    </citation>
    <scope>NUCLEOTIDE SEQUENCE [LARGE SCALE GENOMIC DNA]</scope>
</reference>
<comment type="caution">
    <text evidence="1">The sequence shown here is derived from an EMBL/GenBank/DDBJ whole genome shotgun (WGS) entry which is preliminary data.</text>
</comment>
<proteinExistence type="predicted"/>
<accession>A0A9W7AST3</accession>
<dbReference type="EMBL" id="BLQM01000207">
    <property type="protein sequence ID" value="GMH75360.1"/>
    <property type="molecule type" value="Genomic_DNA"/>
</dbReference>
<dbReference type="AlphaFoldDB" id="A0A9W7AST3"/>